<dbReference type="InterPro" id="IPR003838">
    <property type="entry name" value="ABC3_permease_C"/>
</dbReference>
<accession>A0ABT8J280</accession>
<sequence length="897" mass="91125">MSGRTTDAGLLLRSARAYGGGLALLAVVALVTTLALAAWPRVTSTILGGELRHDLVEAGAGGRDIVAGIRTGTFTNGPEVDPAQLWQDLPASATAVRDAMRPSLRAVASPGDIAARSLAEPTDSPAGAAPNSRYSVTVEAYPDLRRTARLVSGEWPTAPSADDAGPVPVVLTATAASLLGWHVGESRTATPMPGVTVPLRLVGTIRPVDRSADFWDLDVTRALGHFVDGGDSGKDYGGVAWVAPQAWPALAARFDATIAQVWFPVVPDRFTAEELPQVRSALGAFLASPRTAAVSGASVPLTFATALQQPLDDYTARAQPAQTLFAILVSGPLVVALAVLAQAARLVVDRRRPALSLMAARGASPARLRTELAAHGLLASLPAAAIGLAAALLLTPGAVPLALPMVLAVLCVLLPPAALLLAAGRLEPAPETRRRNRFAWVAEVVVLGLAVAGIALVARRGLDSSGGGMQVDPLTALTPVLVALAACILVVRLAGYPVGWVAGALRRGRGAVAFLGASSARHARSGLLWPVFTLVAGVGIALFSVSMLATTGAGLAEGARIRVGSDLSLTAASTLSGTQVDAVARIPGVQRTATVDWAGGLRLSAAGDSSSVSGYLVDPRALDAVQADLPRAARLSTALTGVLPGRTGAALGGSTSRIPITSALVQTSGTNVHLGVKEVDFVPGVYVRDAEWVFIDKTTLPASSGITGRPQTVLVKLAPGADAARVHAELERIGGRGAVVGDAVAERAALRASPLVAGSESIAALSIALTLLLCIAALLLTLVLNTAARIRLVATLRTIGYSSRQTAGVLAWELGPVLVFGLAAGAVVGLVLPALVLSPLDLRGFTGSPVQPAVVQDPTLVGAALAGFALVAAVATAVALAGARRRSAAAVLRNGGE</sequence>
<comment type="similarity">
    <text evidence="6">Belongs to the ABC-4 integral membrane protein family.</text>
</comment>
<dbReference type="EMBL" id="JAROCB010000005">
    <property type="protein sequence ID" value="MDN4599195.1"/>
    <property type="molecule type" value="Genomic_DNA"/>
</dbReference>
<organism evidence="9 10">
    <name type="scientific">Leifsonia virtsii</name>
    <dbReference type="NCBI Taxonomy" id="3035915"/>
    <lineage>
        <taxon>Bacteria</taxon>
        <taxon>Bacillati</taxon>
        <taxon>Actinomycetota</taxon>
        <taxon>Actinomycetes</taxon>
        <taxon>Micrococcales</taxon>
        <taxon>Microbacteriaceae</taxon>
        <taxon>Leifsonia</taxon>
    </lineage>
</organism>
<evidence type="ECO:0000313" key="10">
    <source>
        <dbReference type="Proteomes" id="UP001174210"/>
    </source>
</evidence>
<feature type="transmembrane region" description="Helical" evidence="7">
    <location>
        <begin position="438"/>
        <end position="458"/>
    </location>
</feature>
<dbReference type="Proteomes" id="UP001174210">
    <property type="component" value="Unassembled WGS sequence"/>
</dbReference>
<feature type="transmembrane region" description="Helical" evidence="7">
    <location>
        <begin position="372"/>
        <end position="395"/>
    </location>
</feature>
<evidence type="ECO:0000256" key="3">
    <source>
        <dbReference type="ARBA" id="ARBA00022692"/>
    </source>
</evidence>
<reference evidence="9" key="1">
    <citation type="submission" date="2023-03" db="EMBL/GenBank/DDBJ databases">
        <title>MT1 and MT2 Draft Genomes of Novel Species.</title>
        <authorList>
            <person name="Venkateswaran K."/>
        </authorList>
    </citation>
    <scope>NUCLEOTIDE SEQUENCE</scope>
    <source>
        <strain evidence="9">F6_8S_P_1A</strain>
    </source>
</reference>
<gene>
    <name evidence="9" type="ORF">P5G59_18735</name>
</gene>
<name>A0ABT8J280_9MICO</name>
<evidence type="ECO:0000256" key="7">
    <source>
        <dbReference type="SAM" id="Phobius"/>
    </source>
</evidence>
<feature type="domain" description="ABC3 transporter permease C-terminal" evidence="8">
    <location>
        <begin position="766"/>
        <end position="886"/>
    </location>
</feature>
<keyword evidence="3 7" id="KW-0812">Transmembrane</keyword>
<feature type="transmembrane region" description="Helical" evidence="7">
    <location>
        <begin position="21"/>
        <end position="39"/>
    </location>
</feature>
<evidence type="ECO:0000259" key="8">
    <source>
        <dbReference type="Pfam" id="PF02687"/>
    </source>
</evidence>
<keyword evidence="2" id="KW-1003">Cell membrane</keyword>
<feature type="transmembrane region" description="Helical" evidence="7">
    <location>
        <begin position="526"/>
        <end position="549"/>
    </location>
</feature>
<comment type="subcellular location">
    <subcellularLocation>
        <location evidence="1">Cell membrane</location>
        <topology evidence="1">Multi-pass membrane protein</topology>
    </subcellularLocation>
</comment>
<evidence type="ECO:0000256" key="1">
    <source>
        <dbReference type="ARBA" id="ARBA00004651"/>
    </source>
</evidence>
<feature type="transmembrane region" description="Helical" evidence="7">
    <location>
        <begin position="762"/>
        <end position="788"/>
    </location>
</feature>
<proteinExistence type="inferred from homology"/>
<evidence type="ECO:0000256" key="4">
    <source>
        <dbReference type="ARBA" id="ARBA00022989"/>
    </source>
</evidence>
<feature type="transmembrane region" description="Helical" evidence="7">
    <location>
        <begin position="324"/>
        <end position="348"/>
    </location>
</feature>
<dbReference type="InterPro" id="IPR050250">
    <property type="entry name" value="Macrolide_Exporter_MacB"/>
</dbReference>
<protein>
    <submittedName>
        <fullName evidence="9">FtsX-like permease family protein</fullName>
    </submittedName>
</protein>
<keyword evidence="4 7" id="KW-1133">Transmembrane helix</keyword>
<evidence type="ECO:0000256" key="2">
    <source>
        <dbReference type="ARBA" id="ARBA00022475"/>
    </source>
</evidence>
<dbReference type="Pfam" id="PF02687">
    <property type="entry name" value="FtsX"/>
    <property type="match status" value="1"/>
</dbReference>
<feature type="transmembrane region" description="Helical" evidence="7">
    <location>
        <begin position="401"/>
        <end position="426"/>
    </location>
</feature>
<evidence type="ECO:0000256" key="5">
    <source>
        <dbReference type="ARBA" id="ARBA00023136"/>
    </source>
</evidence>
<evidence type="ECO:0000313" key="9">
    <source>
        <dbReference type="EMBL" id="MDN4599195.1"/>
    </source>
</evidence>
<dbReference type="RefSeq" id="WP_301220540.1">
    <property type="nucleotide sequence ID" value="NZ_JAROCB010000005.1"/>
</dbReference>
<comment type="caution">
    <text evidence="9">The sequence shown here is derived from an EMBL/GenBank/DDBJ whole genome shotgun (WGS) entry which is preliminary data.</text>
</comment>
<keyword evidence="10" id="KW-1185">Reference proteome</keyword>
<dbReference type="PANTHER" id="PTHR30572">
    <property type="entry name" value="MEMBRANE COMPONENT OF TRANSPORTER-RELATED"/>
    <property type="match status" value="1"/>
</dbReference>
<evidence type="ECO:0000256" key="6">
    <source>
        <dbReference type="ARBA" id="ARBA00038076"/>
    </source>
</evidence>
<feature type="transmembrane region" description="Helical" evidence="7">
    <location>
        <begin position="860"/>
        <end position="883"/>
    </location>
</feature>
<feature type="transmembrane region" description="Helical" evidence="7">
    <location>
        <begin position="809"/>
        <end position="840"/>
    </location>
</feature>
<keyword evidence="5 7" id="KW-0472">Membrane</keyword>
<feature type="transmembrane region" description="Helical" evidence="7">
    <location>
        <begin position="478"/>
        <end position="505"/>
    </location>
</feature>
<dbReference type="PANTHER" id="PTHR30572:SF4">
    <property type="entry name" value="ABC TRANSPORTER PERMEASE YTRF"/>
    <property type="match status" value="1"/>
</dbReference>